<name>A0ABT3GFT9_9BACT</name>
<feature type="region of interest" description="Disordered" evidence="1">
    <location>
        <begin position="122"/>
        <end position="146"/>
    </location>
</feature>
<proteinExistence type="predicted"/>
<organism evidence="3 4">
    <name type="scientific">Luteolibacter arcticus</name>
    <dbReference type="NCBI Taxonomy" id="1581411"/>
    <lineage>
        <taxon>Bacteria</taxon>
        <taxon>Pseudomonadati</taxon>
        <taxon>Verrucomicrobiota</taxon>
        <taxon>Verrucomicrobiia</taxon>
        <taxon>Verrucomicrobiales</taxon>
        <taxon>Verrucomicrobiaceae</taxon>
        <taxon>Luteolibacter</taxon>
    </lineage>
</organism>
<accession>A0ABT3GFT9</accession>
<dbReference type="RefSeq" id="WP_264486537.1">
    <property type="nucleotide sequence ID" value="NZ_JAPDDT010000002.1"/>
</dbReference>
<dbReference type="Proteomes" id="UP001320876">
    <property type="component" value="Unassembled WGS sequence"/>
</dbReference>
<sequence>MDKTAFWKLLDGLDTEDAAAELAARLEELEPVEIADFQRHFDEAHARAYNWSLWGAASLMEGGCSDDGFADFRYGLISRGQKVYDSALADPDSLADLLDEEDFLSNEEFGYVAGQVYQSITDEEIPHSDDPPALEPSGEEWDFDDMDLNAEKLPKLTAKFGD</sequence>
<keyword evidence="4" id="KW-1185">Reference proteome</keyword>
<feature type="compositionally biased region" description="Acidic residues" evidence="1">
    <location>
        <begin position="137"/>
        <end position="146"/>
    </location>
</feature>
<gene>
    <name evidence="3" type="ORF">OKA05_07675</name>
</gene>
<reference evidence="3 4" key="1">
    <citation type="submission" date="2022-10" db="EMBL/GenBank/DDBJ databases">
        <title>Luteolibacter arcticus strain CCTCC AB 2014275, whole genome shotgun sequencing project.</title>
        <authorList>
            <person name="Zhao G."/>
            <person name="Shen L."/>
        </authorList>
    </citation>
    <scope>NUCLEOTIDE SEQUENCE [LARGE SCALE GENOMIC DNA]</scope>
    <source>
        <strain evidence="3 4">CCTCC AB 2014275</strain>
    </source>
</reference>
<protein>
    <submittedName>
        <fullName evidence="3">DUF4240 domain-containing protein</fullName>
    </submittedName>
</protein>
<feature type="domain" description="DUF4240" evidence="2">
    <location>
        <begin position="1"/>
        <end position="118"/>
    </location>
</feature>
<dbReference type="Pfam" id="PF14024">
    <property type="entry name" value="DUF4240"/>
    <property type="match status" value="1"/>
</dbReference>
<evidence type="ECO:0000313" key="4">
    <source>
        <dbReference type="Proteomes" id="UP001320876"/>
    </source>
</evidence>
<dbReference type="EMBL" id="JAPDDT010000002">
    <property type="protein sequence ID" value="MCW1922429.1"/>
    <property type="molecule type" value="Genomic_DNA"/>
</dbReference>
<evidence type="ECO:0000313" key="3">
    <source>
        <dbReference type="EMBL" id="MCW1922429.1"/>
    </source>
</evidence>
<comment type="caution">
    <text evidence="3">The sequence shown here is derived from an EMBL/GenBank/DDBJ whole genome shotgun (WGS) entry which is preliminary data.</text>
</comment>
<evidence type="ECO:0000256" key="1">
    <source>
        <dbReference type="SAM" id="MobiDB-lite"/>
    </source>
</evidence>
<dbReference type="InterPro" id="IPR025334">
    <property type="entry name" value="DUF4240"/>
</dbReference>
<evidence type="ECO:0000259" key="2">
    <source>
        <dbReference type="Pfam" id="PF14024"/>
    </source>
</evidence>